<keyword evidence="11" id="KW-1185">Reference proteome</keyword>
<dbReference type="PANTHER" id="PTHR13229">
    <property type="entry name" value="PROTEIN KISH-A"/>
    <property type="match status" value="1"/>
</dbReference>
<comment type="function">
    <text evidence="1 9">Involved in the early part of the secretory pathway.</text>
</comment>
<keyword evidence="5 9" id="KW-0732">Signal</keyword>
<proteinExistence type="inferred from homology"/>
<comment type="similarity">
    <text evidence="3 9">Belongs to the KISH family.</text>
</comment>
<dbReference type="GO" id="GO:0000139">
    <property type="term" value="C:Golgi membrane"/>
    <property type="evidence" value="ECO:0007669"/>
    <property type="project" value="UniProtKB-SubCell"/>
</dbReference>
<dbReference type="EMBL" id="LN891083">
    <property type="protein sequence ID" value="CUS09386.1"/>
    <property type="molecule type" value="Genomic_DNA"/>
</dbReference>
<dbReference type="Proteomes" id="UP001412239">
    <property type="component" value="Unassembled WGS sequence"/>
</dbReference>
<comment type="subcellular location">
    <subcellularLocation>
        <location evidence="2 9">Golgi apparatus membrane</location>
        <topology evidence="2 9">Single-pass type I membrane protein</topology>
    </subcellularLocation>
</comment>
<feature type="signal peptide" evidence="9">
    <location>
        <begin position="1"/>
        <end position="27"/>
    </location>
</feature>
<feature type="chain" id="PRO_5011830685" description="Protein kish" evidence="9">
    <location>
        <begin position="28"/>
        <end position="73"/>
    </location>
</feature>
<keyword evidence="7 9" id="KW-0333">Golgi apparatus</keyword>
<dbReference type="Pfam" id="PF06842">
    <property type="entry name" value="DUF1242"/>
    <property type="match status" value="1"/>
</dbReference>
<reference evidence="10" key="1">
    <citation type="submission" date="2015-10" db="EMBL/GenBank/DDBJ databases">
        <authorList>
            <person name="Regsiter A."/>
            <person name="william w."/>
        </authorList>
    </citation>
    <scope>NUCLEOTIDE SEQUENCE</scope>
    <source>
        <strain evidence="10">Montdore</strain>
    </source>
</reference>
<organism evidence="10 11">
    <name type="scientific">Tuber aestivum</name>
    <name type="common">summer truffle</name>
    <dbReference type="NCBI Taxonomy" id="59557"/>
    <lineage>
        <taxon>Eukaryota</taxon>
        <taxon>Fungi</taxon>
        <taxon>Dikarya</taxon>
        <taxon>Ascomycota</taxon>
        <taxon>Pezizomycotina</taxon>
        <taxon>Pezizomycetes</taxon>
        <taxon>Pezizales</taxon>
        <taxon>Tuberaceae</taxon>
        <taxon>Tuber</taxon>
    </lineage>
</organism>
<evidence type="ECO:0000256" key="2">
    <source>
        <dbReference type="ARBA" id="ARBA00004614"/>
    </source>
</evidence>
<gene>
    <name evidence="10" type="ORF">GSTUAT00006508001</name>
</gene>
<keyword evidence="6" id="KW-1133">Transmembrane helix</keyword>
<accession>A0A292PPD0</accession>
<evidence type="ECO:0000256" key="1">
    <source>
        <dbReference type="ARBA" id="ARBA00002154"/>
    </source>
</evidence>
<name>A0A292PPD0_9PEZI</name>
<evidence type="ECO:0000256" key="4">
    <source>
        <dbReference type="ARBA" id="ARBA00022692"/>
    </source>
</evidence>
<evidence type="ECO:0000256" key="7">
    <source>
        <dbReference type="ARBA" id="ARBA00023034"/>
    </source>
</evidence>
<dbReference type="InterPro" id="IPR009653">
    <property type="entry name" value="Ksh1"/>
</dbReference>
<dbReference type="AlphaFoldDB" id="A0A292PPD0"/>
<evidence type="ECO:0000256" key="9">
    <source>
        <dbReference type="RuleBase" id="RU910717"/>
    </source>
</evidence>
<evidence type="ECO:0000313" key="10">
    <source>
        <dbReference type="EMBL" id="CUS09386.1"/>
    </source>
</evidence>
<sequence>MQSALFHFDALLLVILLLICTCTYVRQTVPGMVDSRKDKNIFFGMFWKFARIGERLSPYVSICCIIMAVSKLV</sequence>
<keyword evidence="8" id="KW-0472">Membrane</keyword>
<evidence type="ECO:0000256" key="3">
    <source>
        <dbReference type="ARBA" id="ARBA00008961"/>
    </source>
</evidence>
<evidence type="ECO:0000256" key="6">
    <source>
        <dbReference type="ARBA" id="ARBA00022989"/>
    </source>
</evidence>
<evidence type="ECO:0000313" key="11">
    <source>
        <dbReference type="Proteomes" id="UP001412239"/>
    </source>
</evidence>
<evidence type="ECO:0000256" key="8">
    <source>
        <dbReference type="ARBA" id="ARBA00023136"/>
    </source>
</evidence>
<keyword evidence="4" id="KW-0812">Transmembrane</keyword>
<evidence type="ECO:0000256" key="5">
    <source>
        <dbReference type="ARBA" id="ARBA00022729"/>
    </source>
</evidence>
<dbReference type="InterPro" id="IPR051523">
    <property type="entry name" value="KISH_domain"/>
</dbReference>
<protein>
    <recommendedName>
        <fullName evidence="9">Protein kish</fullName>
    </recommendedName>
</protein>
<feature type="non-terminal residue" evidence="10">
    <location>
        <position position="1"/>
    </location>
</feature>